<protein>
    <submittedName>
        <fullName evidence="1">Uncharacterized protein</fullName>
    </submittedName>
</protein>
<evidence type="ECO:0000313" key="2">
    <source>
        <dbReference type="Proteomes" id="UP001152622"/>
    </source>
</evidence>
<evidence type="ECO:0000313" key="1">
    <source>
        <dbReference type="EMBL" id="KAJ8350680.1"/>
    </source>
</evidence>
<reference evidence="1" key="1">
    <citation type="journal article" date="2023" name="Science">
        <title>Genome structures resolve the early diversification of teleost fishes.</title>
        <authorList>
            <person name="Parey E."/>
            <person name="Louis A."/>
            <person name="Montfort J."/>
            <person name="Bouchez O."/>
            <person name="Roques C."/>
            <person name="Iampietro C."/>
            <person name="Lluch J."/>
            <person name="Castinel A."/>
            <person name="Donnadieu C."/>
            <person name="Desvignes T."/>
            <person name="Floi Bucao C."/>
            <person name="Jouanno E."/>
            <person name="Wen M."/>
            <person name="Mejri S."/>
            <person name="Dirks R."/>
            <person name="Jansen H."/>
            <person name="Henkel C."/>
            <person name="Chen W.J."/>
            <person name="Zahm M."/>
            <person name="Cabau C."/>
            <person name="Klopp C."/>
            <person name="Thompson A.W."/>
            <person name="Robinson-Rechavi M."/>
            <person name="Braasch I."/>
            <person name="Lecointre G."/>
            <person name="Bobe J."/>
            <person name="Postlethwait J.H."/>
            <person name="Berthelot C."/>
            <person name="Roest Crollius H."/>
            <person name="Guiguen Y."/>
        </authorList>
    </citation>
    <scope>NUCLEOTIDE SEQUENCE</scope>
    <source>
        <strain evidence="1">WJC10195</strain>
    </source>
</reference>
<organism evidence="1 2">
    <name type="scientific">Synaphobranchus kaupii</name>
    <name type="common">Kaup's arrowtooth eel</name>
    <dbReference type="NCBI Taxonomy" id="118154"/>
    <lineage>
        <taxon>Eukaryota</taxon>
        <taxon>Metazoa</taxon>
        <taxon>Chordata</taxon>
        <taxon>Craniata</taxon>
        <taxon>Vertebrata</taxon>
        <taxon>Euteleostomi</taxon>
        <taxon>Actinopterygii</taxon>
        <taxon>Neopterygii</taxon>
        <taxon>Teleostei</taxon>
        <taxon>Anguilliformes</taxon>
        <taxon>Synaphobranchidae</taxon>
        <taxon>Synaphobranchus</taxon>
    </lineage>
</organism>
<dbReference type="Proteomes" id="UP001152622">
    <property type="component" value="Chromosome 9"/>
</dbReference>
<dbReference type="EMBL" id="JAINUF010000009">
    <property type="protein sequence ID" value="KAJ8350680.1"/>
    <property type="molecule type" value="Genomic_DNA"/>
</dbReference>
<gene>
    <name evidence="1" type="ORF">SKAU_G00258100</name>
</gene>
<dbReference type="AlphaFoldDB" id="A0A9Q1F4I8"/>
<sequence length="96" mass="11095">MEKMQAAAVCFRRTLKDKHLCNWGSQISPKAVTGSVRYGPYQQRYISGRRVTSTGHVQELRNMGKLNHLQGDWEYQVPNESRCRFVGQTTRAYCNL</sequence>
<comment type="caution">
    <text evidence="1">The sequence shown here is derived from an EMBL/GenBank/DDBJ whole genome shotgun (WGS) entry which is preliminary data.</text>
</comment>
<keyword evidence="2" id="KW-1185">Reference proteome</keyword>
<name>A0A9Q1F4I8_SYNKA</name>
<accession>A0A9Q1F4I8</accession>
<proteinExistence type="predicted"/>